<feature type="transmembrane region" description="Helical" evidence="7">
    <location>
        <begin position="291"/>
        <end position="314"/>
    </location>
</feature>
<evidence type="ECO:0000256" key="5">
    <source>
        <dbReference type="ARBA" id="ARBA00022989"/>
    </source>
</evidence>
<feature type="transmembrane region" description="Helical" evidence="7">
    <location>
        <begin position="85"/>
        <end position="109"/>
    </location>
</feature>
<dbReference type="SUPFAM" id="SSF51735">
    <property type="entry name" value="NAD(P)-binding Rossmann-fold domains"/>
    <property type="match status" value="1"/>
</dbReference>
<keyword evidence="4 7" id="KW-0812">Transmembrane</keyword>
<accession>A0ABS7U551</accession>
<keyword evidence="3" id="KW-0813">Transport</keyword>
<evidence type="ECO:0000313" key="10">
    <source>
        <dbReference type="Proteomes" id="UP001139031"/>
    </source>
</evidence>
<feature type="transmembrane region" description="Helical" evidence="7">
    <location>
        <begin position="46"/>
        <end position="73"/>
    </location>
</feature>
<gene>
    <name evidence="9" type="ORF">K7C98_41240</name>
</gene>
<dbReference type="RefSeq" id="WP_224197427.1">
    <property type="nucleotide sequence ID" value="NZ_JAIRAU010000057.1"/>
</dbReference>
<name>A0ABS7U551_9BACT</name>
<dbReference type="EMBL" id="JAIRAU010000057">
    <property type="protein sequence ID" value="MBZ5715693.1"/>
    <property type="molecule type" value="Genomic_DNA"/>
</dbReference>
<dbReference type="InterPro" id="IPR006153">
    <property type="entry name" value="Cation/H_exchanger_TM"/>
</dbReference>
<dbReference type="InterPro" id="IPR038770">
    <property type="entry name" value="Na+/solute_symporter_sf"/>
</dbReference>
<feature type="domain" description="RCK N-terminal" evidence="8">
    <location>
        <begin position="399"/>
        <end position="516"/>
    </location>
</feature>
<evidence type="ECO:0000256" key="6">
    <source>
        <dbReference type="ARBA" id="ARBA00023136"/>
    </source>
</evidence>
<evidence type="ECO:0000256" key="3">
    <source>
        <dbReference type="ARBA" id="ARBA00022448"/>
    </source>
</evidence>
<dbReference type="Pfam" id="PF00999">
    <property type="entry name" value="Na_H_Exchanger"/>
    <property type="match status" value="1"/>
</dbReference>
<dbReference type="PROSITE" id="PS51201">
    <property type="entry name" value="RCK_N"/>
    <property type="match status" value="1"/>
</dbReference>
<feature type="transmembrane region" description="Helical" evidence="7">
    <location>
        <begin position="181"/>
        <end position="203"/>
    </location>
</feature>
<comment type="caution">
    <text evidence="9">The sequence shown here is derived from an EMBL/GenBank/DDBJ whole genome shotgun (WGS) entry which is preliminary data.</text>
</comment>
<evidence type="ECO:0000256" key="4">
    <source>
        <dbReference type="ARBA" id="ARBA00022692"/>
    </source>
</evidence>
<evidence type="ECO:0000259" key="8">
    <source>
        <dbReference type="PROSITE" id="PS51201"/>
    </source>
</evidence>
<comment type="similarity">
    <text evidence="2">Belongs to the monovalent cation:proton antiporter 2 (CPA2) transporter (TC 2.A.37) family.</text>
</comment>
<keyword evidence="5 7" id="KW-1133">Transmembrane helix</keyword>
<dbReference type="Gene3D" id="3.40.50.720">
    <property type="entry name" value="NAD(P)-binding Rossmann-like Domain"/>
    <property type="match status" value="1"/>
</dbReference>
<feature type="transmembrane region" description="Helical" evidence="7">
    <location>
        <begin position="215"/>
        <end position="248"/>
    </location>
</feature>
<dbReference type="PANTHER" id="PTHR42751">
    <property type="entry name" value="SODIUM/HYDROGEN EXCHANGER FAMILY/TRKA DOMAIN PROTEIN"/>
    <property type="match status" value="1"/>
</dbReference>
<evidence type="ECO:0000256" key="2">
    <source>
        <dbReference type="ARBA" id="ARBA00005551"/>
    </source>
</evidence>
<evidence type="ECO:0000256" key="7">
    <source>
        <dbReference type="SAM" id="Phobius"/>
    </source>
</evidence>
<dbReference type="Pfam" id="PF02254">
    <property type="entry name" value="TrkA_N"/>
    <property type="match status" value="1"/>
</dbReference>
<dbReference type="PANTHER" id="PTHR42751:SF3">
    <property type="entry name" value="SODIUM_GLUTAMATE SYMPORTER"/>
    <property type="match status" value="1"/>
</dbReference>
<sequence>MERLLEHLLIALTAALAGSGLASHLRQPAILGFLAVGLFLSPFTPGVTAPIASIDALAEIGVIFLLFAVGVQLSLPELVRAGRIAILGGSLQVVLTLGLGVGAGLVMGWSPVEALVFGAVLSNSSSTVLSRVLLERGELESRHGKLAIAWSSVQDMSTIVLVAMFSALSPAAAGGEAWRELAKGAVFLLGVTPAALWLLPRLFERVALSRSRELFTLAVATVALGMAWTASLLGVSLALGAFVAGVVVGESPKAHRILGEAIPLRDIFSGVFFVSIGMSIDPAFVVAHWQLIAATAALTVLGKGLITTGVALLLRCPRRVAVLLGAGLAQSAEFSFLLAQVARELDLIGQELFGTLLGGAALSILVAPAVPALALALLERLRSRPAAVETDEPADDRVRGHTIVCGHGRVGATVTRLLERLEVPVVVVDEEPDIVRSLVQRGTPVVEGDATQPPVLERAGLARARVLVACVPERMVVRRLVEHALARNPELVVLVRTHRESEMRHLYELGASAAVMGELTLAIELGRGTAQALGLDPDLVRAALEELRRGPTDQRGQERRPPA</sequence>
<organism evidence="9 10">
    <name type="scientific">Nannocystis pusilla</name>
    <dbReference type="NCBI Taxonomy" id="889268"/>
    <lineage>
        <taxon>Bacteria</taxon>
        <taxon>Pseudomonadati</taxon>
        <taxon>Myxococcota</taxon>
        <taxon>Polyangia</taxon>
        <taxon>Nannocystales</taxon>
        <taxon>Nannocystaceae</taxon>
        <taxon>Nannocystis</taxon>
    </lineage>
</organism>
<dbReference type="Proteomes" id="UP001139031">
    <property type="component" value="Unassembled WGS sequence"/>
</dbReference>
<reference evidence="9" key="1">
    <citation type="submission" date="2021-08" db="EMBL/GenBank/DDBJ databases">
        <authorList>
            <person name="Stevens D.C."/>
        </authorList>
    </citation>
    <scope>NUCLEOTIDE SEQUENCE</scope>
    <source>
        <strain evidence="9">DSM 53165</strain>
    </source>
</reference>
<evidence type="ECO:0000313" key="9">
    <source>
        <dbReference type="EMBL" id="MBZ5715693.1"/>
    </source>
</evidence>
<keyword evidence="6 7" id="KW-0472">Membrane</keyword>
<keyword evidence="10" id="KW-1185">Reference proteome</keyword>
<dbReference type="Gene3D" id="1.20.1530.20">
    <property type="match status" value="1"/>
</dbReference>
<feature type="transmembrane region" description="Helical" evidence="7">
    <location>
        <begin position="146"/>
        <end position="169"/>
    </location>
</feature>
<dbReference type="InterPro" id="IPR036291">
    <property type="entry name" value="NAD(P)-bd_dom_sf"/>
</dbReference>
<feature type="transmembrane region" description="Helical" evidence="7">
    <location>
        <begin position="321"/>
        <end position="341"/>
    </location>
</feature>
<protein>
    <submittedName>
        <fullName evidence="9">Cation:proton antiporter</fullName>
    </submittedName>
</protein>
<dbReference type="InterPro" id="IPR003148">
    <property type="entry name" value="RCK_N"/>
</dbReference>
<comment type="subcellular location">
    <subcellularLocation>
        <location evidence="1">Membrane</location>
        <topology evidence="1">Multi-pass membrane protein</topology>
    </subcellularLocation>
</comment>
<proteinExistence type="inferred from homology"/>
<feature type="transmembrane region" description="Helical" evidence="7">
    <location>
        <begin position="353"/>
        <end position="378"/>
    </location>
</feature>
<evidence type="ECO:0000256" key="1">
    <source>
        <dbReference type="ARBA" id="ARBA00004141"/>
    </source>
</evidence>